<evidence type="ECO:0000313" key="3">
    <source>
        <dbReference type="Proteomes" id="UP000031668"/>
    </source>
</evidence>
<keyword evidence="3" id="KW-1185">Reference proteome</keyword>
<protein>
    <submittedName>
        <fullName evidence="2">Uncharacterized protein</fullName>
    </submittedName>
</protein>
<gene>
    <name evidence="2" type="ORF">RF11_02178</name>
</gene>
<sequence>MAISESSKGLLILAVSSIGLLLLIVAVAGTSWATVRVYSTGIFLGCIRAYVYFCTAEFVFPLSLIFAYALDTTWFYVVRMLLLLSIIGTLTGIVCSFDRKNDTMIMVTALSFLTSGSFILVSCVIYWNYTAIIASFIGNDFYIAVLAGLAITGCGLPFAAQVIRRKFGEEDYGREHPSFME</sequence>
<feature type="transmembrane region" description="Helical" evidence="1">
    <location>
        <begin position="104"/>
        <end position="129"/>
    </location>
</feature>
<keyword evidence="1" id="KW-1133">Transmembrane helix</keyword>
<accession>A0A0C2MXW5</accession>
<keyword evidence="1" id="KW-0812">Transmembrane</keyword>
<dbReference type="AlphaFoldDB" id="A0A0C2MXW5"/>
<feature type="transmembrane region" description="Helical" evidence="1">
    <location>
        <begin position="50"/>
        <end position="70"/>
    </location>
</feature>
<name>A0A0C2MXW5_THEKT</name>
<dbReference type="EMBL" id="JWZT01003516">
    <property type="protein sequence ID" value="KII66472.1"/>
    <property type="molecule type" value="Genomic_DNA"/>
</dbReference>
<reference evidence="2 3" key="1">
    <citation type="journal article" date="2014" name="Genome Biol. Evol.">
        <title>The genome of the myxosporean Thelohanellus kitauei shows adaptations to nutrient acquisition within its fish host.</title>
        <authorList>
            <person name="Yang Y."/>
            <person name="Xiong J."/>
            <person name="Zhou Z."/>
            <person name="Huo F."/>
            <person name="Miao W."/>
            <person name="Ran C."/>
            <person name="Liu Y."/>
            <person name="Zhang J."/>
            <person name="Feng J."/>
            <person name="Wang M."/>
            <person name="Wang M."/>
            <person name="Wang L."/>
            <person name="Yao B."/>
        </authorList>
    </citation>
    <scope>NUCLEOTIDE SEQUENCE [LARGE SCALE GENOMIC DNA]</scope>
    <source>
        <strain evidence="2">Wuqing</strain>
    </source>
</reference>
<feature type="transmembrane region" description="Helical" evidence="1">
    <location>
        <begin position="76"/>
        <end position="97"/>
    </location>
</feature>
<keyword evidence="1" id="KW-0472">Membrane</keyword>
<organism evidence="2 3">
    <name type="scientific">Thelohanellus kitauei</name>
    <name type="common">Myxosporean</name>
    <dbReference type="NCBI Taxonomy" id="669202"/>
    <lineage>
        <taxon>Eukaryota</taxon>
        <taxon>Metazoa</taxon>
        <taxon>Cnidaria</taxon>
        <taxon>Myxozoa</taxon>
        <taxon>Myxosporea</taxon>
        <taxon>Bivalvulida</taxon>
        <taxon>Platysporina</taxon>
        <taxon>Myxobolidae</taxon>
        <taxon>Thelohanellus</taxon>
    </lineage>
</organism>
<feature type="transmembrane region" description="Helical" evidence="1">
    <location>
        <begin position="141"/>
        <end position="160"/>
    </location>
</feature>
<comment type="caution">
    <text evidence="2">The sequence shown here is derived from an EMBL/GenBank/DDBJ whole genome shotgun (WGS) entry which is preliminary data.</text>
</comment>
<proteinExistence type="predicted"/>
<evidence type="ECO:0000256" key="1">
    <source>
        <dbReference type="SAM" id="Phobius"/>
    </source>
</evidence>
<feature type="transmembrane region" description="Helical" evidence="1">
    <location>
        <begin position="12"/>
        <end position="38"/>
    </location>
</feature>
<evidence type="ECO:0000313" key="2">
    <source>
        <dbReference type="EMBL" id="KII66472.1"/>
    </source>
</evidence>
<dbReference type="Proteomes" id="UP000031668">
    <property type="component" value="Unassembled WGS sequence"/>
</dbReference>